<protein>
    <submittedName>
        <fullName evidence="1">Uncharacterized protein</fullName>
    </submittedName>
</protein>
<reference evidence="1 2" key="1">
    <citation type="journal article" date="2018" name="Nat. Biotechnol.">
        <title>A standardized bacterial taxonomy based on genome phylogeny substantially revises the tree of life.</title>
        <authorList>
            <person name="Parks D.H."/>
            <person name="Chuvochina M."/>
            <person name="Waite D.W."/>
            <person name="Rinke C."/>
            <person name="Skarshewski A."/>
            <person name="Chaumeil P.A."/>
            <person name="Hugenholtz P."/>
        </authorList>
    </citation>
    <scope>NUCLEOTIDE SEQUENCE [LARGE SCALE GENOMIC DNA]</scope>
    <source>
        <strain evidence="1">UBA9359</strain>
    </source>
</reference>
<organism evidence="1 2">
    <name type="scientific">Zunongwangia profunda</name>
    <dbReference type="NCBI Taxonomy" id="398743"/>
    <lineage>
        <taxon>Bacteria</taxon>
        <taxon>Pseudomonadati</taxon>
        <taxon>Bacteroidota</taxon>
        <taxon>Flavobacteriia</taxon>
        <taxon>Flavobacteriales</taxon>
        <taxon>Flavobacteriaceae</taxon>
        <taxon>Zunongwangia</taxon>
    </lineage>
</organism>
<sequence length="75" mass="8552">MVIGIVQIISASDSEKNANQISITKDYNRKNNSEIKQVKLEDNWTFDINMIVKYSIEQDEYIPIESDSLLTGLVS</sequence>
<evidence type="ECO:0000313" key="1">
    <source>
        <dbReference type="EMBL" id="HCV82886.1"/>
    </source>
</evidence>
<evidence type="ECO:0000313" key="2">
    <source>
        <dbReference type="Proteomes" id="UP000264330"/>
    </source>
</evidence>
<dbReference type="EMBL" id="DPMF01000407">
    <property type="protein sequence ID" value="HCV82886.1"/>
    <property type="molecule type" value="Genomic_DNA"/>
</dbReference>
<dbReference type="Proteomes" id="UP000264330">
    <property type="component" value="Unassembled WGS sequence"/>
</dbReference>
<accession>A0A3D5J6J5</accession>
<gene>
    <name evidence="1" type="ORF">DGQ38_17745</name>
</gene>
<name>A0A3D5J6J5_9FLAO</name>
<proteinExistence type="predicted"/>
<dbReference type="AlphaFoldDB" id="A0A3D5J6J5"/>
<comment type="caution">
    <text evidence="1">The sequence shown here is derived from an EMBL/GenBank/DDBJ whole genome shotgun (WGS) entry which is preliminary data.</text>
</comment>